<accession>A0A4R6WCZ4</accession>
<dbReference type="AlphaFoldDB" id="A0A4R6WCZ4"/>
<gene>
    <name evidence="2" type="ORF">A8950_3688</name>
</gene>
<comment type="caution">
    <text evidence="2">The sequence shown here is derived from an EMBL/GenBank/DDBJ whole genome shotgun (WGS) entry which is preliminary data.</text>
</comment>
<organism evidence="2 3">
    <name type="scientific">Dongia mobilis</name>
    <dbReference type="NCBI Taxonomy" id="578943"/>
    <lineage>
        <taxon>Bacteria</taxon>
        <taxon>Pseudomonadati</taxon>
        <taxon>Pseudomonadota</taxon>
        <taxon>Alphaproteobacteria</taxon>
        <taxon>Rhodospirillales</taxon>
        <taxon>Dongiaceae</taxon>
        <taxon>Dongia</taxon>
    </lineage>
</organism>
<name>A0A4R6WCZ4_9PROT</name>
<sequence length="360" mass="39532">MAQMEHPIEHPAQQGSDGRLVLVTGGCGFIGRHLVSLLAARGDRVRVLDLADWPRAAEPPPPGVELRQGSIRDRAALNRACREVDLVFHLAANPNLWAPDPRTFDEVNYEGTMRVLEAAADAGIARFVYTSTESILKNINAPRTSRSALIDERVAHGEEDVPGPYCRSKFRAERAASEAAQSGLPVVIVNPTMPIGPGDLTLTPPTRMLLGFLNGTTPAYLDCDFNLVDARDAAMGHLLAAEHGRIGERYILGHENVNLGDLLRVLERLTGQAMAKRRVPYWLAYFSALVSEGIANLTKAPPLAPLTGVRLARSSMAFDCRKARAELHWQCRPLEKSLVDTIRDLAQRGLLTRLPQQPLW</sequence>
<dbReference type="PANTHER" id="PTHR48079">
    <property type="entry name" value="PROTEIN YEEZ"/>
    <property type="match status" value="1"/>
</dbReference>
<dbReference type="GO" id="GO:0005737">
    <property type="term" value="C:cytoplasm"/>
    <property type="evidence" value="ECO:0007669"/>
    <property type="project" value="TreeGrafter"/>
</dbReference>
<proteinExistence type="predicted"/>
<reference evidence="2 3" key="1">
    <citation type="submission" date="2019-03" db="EMBL/GenBank/DDBJ databases">
        <title>Genomic Encyclopedia of Type Strains, Phase III (KMG-III): the genomes of soil and plant-associated and newly described type strains.</title>
        <authorList>
            <person name="Whitman W."/>
        </authorList>
    </citation>
    <scope>NUCLEOTIDE SEQUENCE [LARGE SCALE GENOMIC DNA]</scope>
    <source>
        <strain evidence="2 3">CGMCC 1.7660</strain>
    </source>
</reference>
<protein>
    <submittedName>
        <fullName evidence="2">Dihydroflavonol-4-reductase</fullName>
    </submittedName>
</protein>
<feature type="domain" description="NAD-dependent epimerase/dehydratase" evidence="1">
    <location>
        <begin position="21"/>
        <end position="253"/>
    </location>
</feature>
<dbReference type="SUPFAM" id="SSF51735">
    <property type="entry name" value="NAD(P)-binding Rossmann-fold domains"/>
    <property type="match status" value="1"/>
</dbReference>
<evidence type="ECO:0000313" key="2">
    <source>
        <dbReference type="EMBL" id="TDQ77536.1"/>
    </source>
</evidence>
<dbReference type="PANTHER" id="PTHR48079:SF6">
    <property type="entry name" value="NAD(P)-BINDING DOMAIN-CONTAINING PROTEIN-RELATED"/>
    <property type="match status" value="1"/>
</dbReference>
<dbReference type="GO" id="GO:0004029">
    <property type="term" value="F:aldehyde dehydrogenase (NAD+) activity"/>
    <property type="evidence" value="ECO:0007669"/>
    <property type="project" value="TreeGrafter"/>
</dbReference>
<dbReference type="Pfam" id="PF01370">
    <property type="entry name" value="Epimerase"/>
    <property type="match status" value="1"/>
</dbReference>
<evidence type="ECO:0000259" key="1">
    <source>
        <dbReference type="Pfam" id="PF01370"/>
    </source>
</evidence>
<dbReference type="InterPro" id="IPR001509">
    <property type="entry name" value="Epimerase_deHydtase"/>
</dbReference>
<evidence type="ECO:0000313" key="3">
    <source>
        <dbReference type="Proteomes" id="UP000295783"/>
    </source>
</evidence>
<keyword evidence="3" id="KW-1185">Reference proteome</keyword>
<dbReference type="InterPro" id="IPR051783">
    <property type="entry name" value="NAD(P)-dependent_oxidoreduct"/>
</dbReference>
<dbReference type="Gene3D" id="3.40.50.720">
    <property type="entry name" value="NAD(P)-binding Rossmann-like Domain"/>
    <property type="match status" value="1"/>
</dbReference>
<dbReference type="Proteomes" id="UP000295783">
    <property type="component" value="Unassembled WGS sequence"/>
</dbReference>
<dbReference type="RefSeq" id="WP_243735702.1">
    <property type="nucleotide sequence ID" value="NZ_SNYW01000014.1"/>
</dbReference>
<dbReference type="InterPro" id="IPR036291">
    <property type="entry name" value="NAD(P)-bd_dom_sf"/>
</dbReference>
<dbReference type="EMBL" id="SNYW01000014">
    <property type="protein sequence ID" value="TDQ77536.1"/>
    <property type="molecule type" value="Genomic_DNA"/>
</dbReference>